<proteinExistence type="predicted"/>
<keyword evidence="3" id="KW-1185">Reference proteome</keyword>
<feature type="region of interest" description="Disordered" evidence="1">
    <location>
        <begin position="61"/>
        <end position="100"/>
    </location>
</feature>
<evidence type="ECO:0000313" key="2">
    <source>
        <dbReference type="EMBL" id="KAK1658637.1"/>
    </source>
</evidence>
<reference evidence="2" key="1">
    <citation type="submission" date="2021-06" db="EMBL/GenBank/DDBJ databases">
        <title>Comparative genomics, transcriptomics and evolutionary studies reveal genomic signatures of adaptation to plant cell wall in hemibiotrophic fungi.</title>
        <authorList>
            <consortium name="DOE Joint Genome Institute"/>
            <person name="Baroncelli R."/>
            <person name="Diaz J.F."/>
            <person name="Benocci T."/>
            <person name="Peng M."/>
            <person name="Battaglia E."/>
            <person name="Haridas S."/>
            <person name="Andreopoulos W."/>
            <person name="Labutti K."/>
            <person name="Pangilinan J."/>
            <person name="Floch G.L."/>
            <person name="Makela M.R."/>
            <person name="Henrissat B."/>
            <person name="Grigoriev I.V."/>
            <person name="Crouch J.A."/>
            <person name="De Vries R.P."/>
            <person name="Sukno S.A."/>
            <person name="Thon M.R."/>
        </authorList>
    </citation>
    <scope>NUCLEOTIDE SEQUENCE</scope>
    <source>
        <strain evidence="2">CBS 193.32</strain>
    </source>
</reference>
<evidence type="ECO:0000256" key="1">
    <source>
        <dbReference type="SAM" id="MobiDB-lite"/>
    </source>
</evidence>
<organism evidence="2 3">
    <name type="scientific">Colletotrichum godetiae</name>
    <dbReference type="NCBI Taxonomy" id="1209918"/>
    <lineage>
        <taxon>Eukaryota</taxon>
        <taxon>Fungi</taxon>
        <taxon>Dikarya</taxon>
        <taxon>Ascomycota</taxon>
        <taxon>Pezizomycotina</taxon>
        <taxon>Sordariomycetes</taxon>
        <taxon>Hypocreomycetidae</taxon>
        <taxon>Glomerellales</taxon>
        <taxon>Glomerellaceae</taxon>
        <taxon>Colletotrichum</taxon>
        <taxon>Colletotrichum acutatum species complex</taxon>
    </lineage>
</organism>
<dbReference type="EMBL" id="JAHMHR010000071">
    <property type="protein sequence ID" value="KAK1658637.1"/>
    <property type="molecule type" value="Genomic_DNA"/>
</dbReference>
<protein>
    <submittedName>
        <fullName evidence="2">Uncharacterized protein</fullName>
    </submittedName>
</protein>
<dbReference type="AlphaFoldDB" id="A0AAJ0EPK3"/>
<name>A0AAJ0EPK3_9PEZI</name>
<accession>A0AAJ0EPK3</accession>
<comment type="caution">
    <text evidence="2">The sequence shown here is derived from an EMBL/GenBank/DDBJ whole genome shotgun (WGS) entry which is preliminary data.</text>
</comment>
<dbReference type="GeneID" id="85457545"/>
<sequence length="323" mass="36601">MVGVTHEFSPSISEEKFAWTYDMDQCSTTSSPIPTQGTQGFRPINVTKPFYARELSKPSSPFIVDLTNDATDDSDDDGNKNGHDNDVEEGSQAGAPSVTGNTLSEVHFTKDSSPTRQHVDYLLVTNTSILDDKQSGAYVEDIGELRRMIDSMHERLLSLERRERGAPSKNSNQLPQPRPKRIKRAGRRRPRPYSISDLDIQDIELSIQAERIIISRCCEIVEYTWEHPRRRGEKSSKRQWKAVLPEGREMVHGRTLLARTGVVICVRVKQEWPPIRLSWNKKAELYEGEVTEGKRLCVQMNVMLALVGDVDGAHMGFLVDETY</sequence>
<evidence type="ECO:0000313" key="3">
    <source>
        <dbReference type="Proteomes" id="UP001224890"/>
    </source>
</evidence>
<gene>
    <name evidence="2" type="ORF">BDP55DRAFT_637732</name>
</gene>
<feature type="region of interest" description="Disordered" evidence="1">
    <location>
        <begin position="160"/>
        <end position="189"/>
    </location>
</feature>
<dbReference type="RefSeq" id="XP_060423401.1">
    <property type="nucleotide sequence ID" value="XM_060573019.1"/>
</dbReference>
<dbReference type="Proteomes" id="UP001224890">
    <property type="component" value="Unassembled WGS sequence"/>
</dbReference>
<feature type="compositionally biased region" description="Basic residues" evidence="1">
    <location>
        <begin position="178"/>
        <end position="189"/>
    </location>
</feature>